<dbReference type="EC" id="3.1.2.-" evidence="1"/>
<accession>A0ABT6YEK9</accession>
<evidence type="ECO:0000313" key="2">
    <source>
        <dbReference type="Proteomes" id="UP001236507"/>
    </source>
</evidence>
<proteinExistence type="predicted"/>
<organism evidence="1 2">
    <name type="scientific">Flectobacillus roseus</name>
    <dbReference type="NCBI Taxonomy" id="502259"/>
    <lineage>
        <taxon>Bacteria</taxon>
        <taxon>Pseudomonadati</taxon>
        <taxon>Bacteroidota</taxon>
        <taxon>Cytophagia</taxon>
        <taxon>Cytophagales</taxon>
        <taxon>Flectobacillaceae</taxon>
        <taxon>Flectobacillus</taxon>
    </lineage>
</organism>
<dbReference type="CDD" id="cd00586">
    <property type="entry name" value="4HBT"/>
    <property type="match status" value="1"/>
</dbReference>
<comment type="caution">
    <text evidence="1">The sequence shown here is derived from an EMBL/GenBank/DDBJ whole genome shotgun (WGS) entry which is preliminary data.</text>
</comment>
<keyword evidence="1" id="KW-0378">Hydrolase</keyword>
<protein>
    <submittedName>
        <fullName evidence="1">Acyl-CoA thioesterase</fullName>
        <ecNumber evidence="1">3.1.2.-</ecNumber>
    </submittedName>
</protein>
<gene>
    <name evidence="1" type="ORF">QM524_22585</name>
</gene>
<dbReference type="RefSeq" id="WP_283346353.1">
    <property type="nucleotide sequence ID" value="NZ_JASHIF010000025.1"/>
</dbReference>
<dbReference type="InterPro" id="IPR029069">
    <property type="entry name" value="HotDog_dom_sf"/>
</dbReference>
<dbReference type="GO" id="GO:0016787">
    <property type="term" value="F:hydrolase activity"/>
    <property type="evidence" value="ECO:0007669"/>
    <property type="project" value="UniProtKB-KW"/>
</dbReference>
<keyword evidence="2" id="KW-1185">Reference proteome</keyword>
<evidence type="ECO:0000313" key="1">
    <source>
        <dbReference type="EMBL" id="MDI9862028.1"/>
    </source>
</evidence>
<dbReference type="Pfam" id="PF13279">
    <property type="entry name" value="4HBT_2"/>
    <property type="match status" value="1"/>
</dbReference>
<dbReference type="EMBL" id="JASHIF010000025">
    <property type="protein sequence ID" value="MDI9862028.1"/>
    <property type="molecule type" value="Genomic_DNA"/>
</dbReference>
<reference evidence="1 2" key="1">
    <citation type="submission" date="2023-05" db="EMBL/GenBank/DDBJ databases">
        <title>Novel species of genus Flectobacillus isolated from stream in China.</title>
        <authorList>
            <person name="Lu H."/>
        </authorList>
    </citation>
    <scope>NUCLEOTIDE SEQUENCE [LARGE SCALE GENOMIC DNA]</scope>
    <source>
        <strain evidence="1 2">KCTC 42575</strain>
    </source>
</reference>
<name>A0ABT6YEK9_9BACT</name>
<dbReference type="Gene3D" id="3.10.129.10">
    <property type="entry name" value="Hotdog Thioesterase"/>
    <property type="match status" value="1"/>
</dbReference>
<dbReference type="Proteomes" id="UP001236507">
    <property type="component" value="Unassembled WGS sequence"/>
</dbReference>
<sequence length="175" mass="20826">MFKLDPNKEYPKKLHSKSLIRFQDCDPLKHLNNAKYFDYFFNAREDHVAEVYNFDYNDYFENNHTSWVVYNHQIGYVSSARVSEWVTIISSTIYFNEDTLVTEYVMTDEHLQVLKAVLWTTSKYIDVRTGKKTPHPPEVMEFFDKVCLDGIDFEHTSFNARIKVIKQELKEGKFV</sequence>
<dbReference type="SUPFAM" id="SSF54637">
    <property type="entry name" value="Thioesterase/thiol ester dehydrase-isomerase"/>
    <property type="match status" value="1"/>
</dbReference>